<evidence type="ECO:0000256" key="1">
    <source>
        <dbReference type="SAM" id="MobiDB-lite"/>
    </source>
</evidence>
<proteinExistence type="predicted"/>
<protein>
    <submittedName>
        <fullName evidence="2">Uncharacterized protein</fullName>
    </submittedName>
</protein>
<reference evidence="3" key="1">
    <citation type="submission" date="2016-10" db="EMBL/GenBank/DDBJ databases">
        <authorList>
            <person name="Varghese N."/>
            <person name="Submissions S."/>
        </authorList>
    </citation>
    <scope>NUCLEOTIDE SEQUENCE [LARGE SCALE GENOMIC DNA]</scope>
    <source>
        <strain evidence="3">DSM 10146</strain>
    </source>
</reference>
<evidence type="ECO:0000313" key="3">
    <source>
        <dbReference type="Proteomes" id="UP000198994"/>
    </source>
</evidence>
<organism evidence="2 3">
    <name type="scientific">Salipiger thiooxidans</name>
    <dbReference type="NCBI Taxonomy" id="282683"/>
    <lineage>
        <taxon>Bacteria</taxon>
        <taxon>Pseudomonadati</taxon>
        <taxon>Pseudomonadota</taxon>
        <taxon>Alphaproteobacteria</taxon>
        <taxon>Rhodobacterales</taxon>
        <taxon>Roseobacteraceae</taxon>
        <taxon>Salipiger</taxon>
    </lineage>
</organism>
<sequence length="49" mass="4910">MANPGSAALRHPCHGAPAQTPLGDGGKTVSPAQRPVYCPTVTASLARTP</sequence>
<keyword evidence="3" id="KW-1185">Reference proteome</keyword>
<dbReference type="EMBL" id="FNAV01000029">
    <property type="protein sequence ID" value="SDF55804.1"/>
    <property type="molecule type" value="Genomic_DNA"/>
</dbReference>
<feature type="region of interest" description="Disordered" evidence="1">
    <location>
        <begin position="1"/>
        <end position="34"/>
    </location>
</feature>
<gene>
    <name evidence="2" type="ORF">SAMN04488105_12912</name>
</gene>
<dbReference type="AlphaFoldDB" id="A0A1G7M2F5"/>
<evidence type="ECO:0000313" key="2">
    <source>
        <dbReference type="EMBL" id="SDF55804.1"/>
    </source>
</evidence>
<dbReference type="STRING" id="282683.SAMN04488105_12912"/>
<name>A0A1G7M2F5_9RHOB</name>
<dbReference type="Proteomes" id="UP000198994">
    <property type="component" value="Unassembled WGS sequence"/>
</dbReference>
<accession>A0A1G7M2F5</accession>